<protein>
    <submittedName>
        <fullName evidence="2">Uncharacterized protein</fullName>
    </submittedName>
</protein>
<dbReference type="AlphaFoldDB" id="A0A2Z6NWK0"/>
<dbReference type="EMBL" id="DF973553">
    <property type="protein sequence ID" value="GAU34387.1"/>
    <property type="molecule type" value="Genomic_DNA"/>
</dbReference>
<dbReference type="Proteomes" id="UP000242715">
    <property type="component" value="Unassembled WGS sequence"/>
</dbReference>
<sequence length="79" mass="7958">MERSLLLLGAGGGDGVATGDGESGMRGISESGVRGVDGEMGVRGGVVEDEIGVPSLANDGIGVRGESMKRLGKIDQTKR</sequence>
<name>A0A2Z6NWK0_TRISU</name>
<proteinExistence type="predicted"/>
<gene>
    <name evidence="2" type="ORF">TSUD_217270</name>
</gene>
<feature type="region of interest" description="Disordered" evidence="1">
    <location>
        <begin position="1"/>
        <end position="40"/>
    </location>
</feature>
<evidence type="ECO:0000313" key="2">
    <source>
        <dbReference type="EMBL" id="GAU34387.1"/>
    </source>
</evidence>
<evidence type="ECO:0000256" key="1">
    <source>
        <dbReference type="SAM" id="MobiDB-lite"/>
    </source>
</evidence>
<keyword evidence="3" id="KW-1185">Reference proteome</keyword>
<organism evidence="2 3">
    <name type="scientific">Trifolium subterraneum</name>
    <name type="common">Subterranean clover</name>
    <dbReference type="NCBI Taxonomy" id="3900"/>
    <lineage>
        <taxon>Eukaryota</taxon>
        <taxon>Viridiplantae</taxon>
        <taxon>Streptophyta</taxon>
        <taxon>Embryophyta</taxon>
        <taxon>Tracheophyta</taxon>
        <taxon>Spermatophyta</taxon>
        <taxon>Magnoliopsida</taxon>
        <taxon>eudicotyledons</taxon>
        <taxon>Gunneridae</taxon>
        <taxon>Pentapetalae</taxon>
        <taxon>rosids</taxon>
        <taxon>fabids</taxon>
        <taxon>Fabales</taxon>
        <taxon>Fabaceae</taxon>
        <taxon>Papilionoideae</taxon>
        <taxon>50 kb inversion clade</taxon>
        <taxon>NPAAA clade</taxon>
        <taxon>Hologalegina</taxon>
        <taxon>IRL clade</taxon>
        <taxon>Trifolieae</taxon>
        <taxon>Trifolium</taxon>
    </lineage>
</organism>
<reference evidence="3" key="1">
    <citation type="journal article" date="2017" name="Front. Plant Sci.">
        <title>Climate Clever Clovers: New Paradigm to Reduce the Environmental Footprint of Ruminants by Breeding Low Methanogenic Forages Utilizing Haplotype Variation.</title>
        <authorList>
            <person name="Kaur P."/>
            <person name="Appels R."/>
            <person name="Bayer P.E."/>
            <person name="Keeble-Gagnere G."/>
            <person name="Wang J."/>
            <person name="Hirakawa H."/>
            <person name="Shirasawa K."/>
            <person name="Vercoe P."/>
            <person name="Stefanova K."/>
            <person name="Durmic Z."/>
            <person name="Nichols P."/>
            <person name="Revell C."/>
            <person name="Isobe S.N."/>
            <person name="Edwards D."/>
            <person name="Erskine W."/>
        </authorList>
    </citation>
    <scope>NUCLEOTIDE SEQUENCE [LARGE SCALE GENOMIC DNA]</scope>
    <source>
        <strain evidence="3">cv. Daliak</strain>
    </source>
</reference>
<feature type="compositionally biased region" description="Gly residues" evidence="1">
    <location>
        <begin position="9"/>
        <end position="24"/>
    </location>
</feature>
<accession>A0A2Z6NWK0</accession>
<evidence type="ECO:0000313" key="3">
    <source>
        <dbReference type="Proteomes" id="UP000242715"/>
    </source>
</evidence>